<protein>
    <submittedName>
        <fullName evidence="4">TIM barrel protein</fullName>
    </submittedName>
</protein>
<evidence type="ECO:0000256" key="2">
    <source>
        <dbReference type="PIRNR" id="PIRNR006241"/>
    </source>
</evidence>
<comment type="similarity">
    <text evidence="2">Belongs to the hyi family.</text>
</comment>
<dbReference type="GO" id="GO:0008903">
    <property type="term" value="F:hydroxypyruvate isomerase activity"/>
    <property type="evidence" value="ECO:0007669"/>
    <property type="project" value="TreeGrafter"/>
</dbReference>
<dbReference type="EMBL" id="CP045201">
    <property type="protein sequence ID" value="QOL81815.1"/>
    <property type="molecule type" value="Genomic_DNA"/>
</dbReference>
<dbReference type="Proteomes" id="UP000594118">
    <property type="component" value="Chromosome"/>
</dbReference>
<keyword evidence="1 2" id="KW-0413">Isomerase</keyword>
<evidence type="ECO:0000256" key="1">
    <source>
        <dbReference type="ARBA" id="ARBA00023235"/>
    </source>
</evidence>
<dbReference type="InterPro" id="IPR026040">
    <property type="entry name" value="HyI-like"/>
</dbReference>
<evidence type="ECO:0000313" key="4">
    <source>
        <dbReference type="EMBL" id="QOL81815.1"/>
    </source>
</evidence>
<dbReference type="GO" id="GO:0046487">
    <property type="term" value="P:glyoxylate metabolic process"/>
    <property type="evidence" value="ECO:0007669"/>
    <property type="project" value="TreeGrafter"/>
</dbReference>
<dbReference type="SUPFAM" id="SSF51658">
    <property type="entry name" value="Xylose isomerase-like"/>
    <property type="match status" value="1"/>
</dbReference>
<dbReference type="PIRSF" id="PIRSF006241">
    <property type="entry name" value="HyI"/>
    <property type="match status" value="1"/>
</dbReference>
<dbReference type="AlphaFoldDB" id="A0A7L9WN27"/>
<gene>
    <name evidence="4" type="ORF">F3W81_13880</name>
</gene>
<dbReference type="KEGG" id="pshq:F3W81_13880"/>
<organism evidence="4 5">
    <name type="scientific">Pseudooceanicola spongiae</name>
    <dbReference type="NCBI Taxonomy" id="2613965"/>
    <lineage>
        <taxon>Bacteria</taxon>
        <taxon>Pseudomonadati</taxon>
        <taxon>Pseudomonadota</taxon>
        <taxon>Alphaproteobacteria</taxon>
        <taxon>Rhodobacterales</taxon>
        <taxon>Paracoccaceae</taxon>
        <taxon>Pseudooceanicola</taxon>
    </lineage>
</organism>
<dbReference type="PANTHER" id="PTHR43489:SF6">
    <property type="entry name" value="HYDROXYPYRUVATE ISOMERASE-RELATED"/>
    <property type="match status" value="1"/>
</dbReference>
<sequence length="262" mass="28761">MPRFAANLTTLFTEFPMQERVLAAAEAGFQAVEIQYPYDTPAQDIRNALGLANMPLVLINAPPPNYTGGTPGFAATPGGQERFRHDFRRALRYAQALKSQHIHVMSGAAFGDRALETMVDNLQWACAFAPEQSLTIEPMNAHDLPGYFMCDFELAAQVIGAVDAANLGLQFDTYHAHVITGNILETWDKYGHLCHHVQIAGAPAQDEPDHDPIDFHGLFARLDAAGYEGWVGADYRPRGRTQDGLGWLEEGKAGHDAFKKPA</sequence>
<proteinExistence type="inferred from homology"/>
<reference evidence="4 5" key="1">
    <citation type="submission" date="2019-10" db="EMBL/GenBank/DDBJ databases">
        <title>Pseudopuniceibacterium sp. HQ09 islated from Antarctica.</title>
        <authorList>
            <person name="Liao L."/>
            <person name="Su S."/>
            <person name="Chen B."/>
            <person name="Yu Y."/>
        </authorList>
    </citation>
    <scope>NUCLEOTIDE SEQUENCE [LARGE SCALE GENOMIC DNA]</scope>
    <source>
        <strain evidence="4 5">HQ09</strain>
    </source>
</reference>
<evidence type="ECO:0000313" key="5">
    <source>
        <dbReference type="Proteomes" id="UP000594118"/>
    </source>
</evidence>
<accession>A0A7L9WN27</accession>
<evidence type="ECO:0000259" key="3">
    <source>
        <dbReference type="Pfam" id="PF01261"/>
    </source>
</evidence>
<name>A0A7L9WN27_9RHOB</name>
<keyword evidence="5" id="KW-1185">Reference proteome</keyword>
<dbReference type="InterPro" id="IPR036237">
    <property type="entry name" value="Xyl_isomerase-like_sf"/>
</dbReference>
<feature type="domain" description="Xylose isomerase-like TIM barrel" evidence="3">
    <location>
        <begin position="23"/>
        <end position="250"/>
    </location>
</feature>
<dbReference type="PANTHER" id="PTHR43489">
    <property type="entry name" value="ISOMERASE"/>
    <property type="match status" value="1"/>
</dbReference>
<dbReference type="InterPro" id="IPR013022">
    <property type="entry name" value="Xyl_isomerase-like_TIM-brl"/>
</dbReference>
<dbReference type="Gene3D" id="3.20.20.150">
    <property type="entry name" value="Divalent-metal-dependent TIM barrel enzymes"/>
    <property type="match status" value="1"/>
</dbReference>
<dbReference type="InterPro" id="IPR050417">
    <property type="entry name" value="Sugar_Epim/Isomerase"/>
</dbReference>
<dbReference type="Pfam" id="PF01261">
    <property type="entry name" value="AP_endonuc_2"/>
    <property type="match status" value="1"/>
</dbReference>
<dbReference type="RefSeq" id="WP_193079732.1">
    <property type="nucleotide sequence ID" value="NZ_CP045201.1"/>
</dbReference>